<dbReference type="Proteomes" id="UP000198534">
    <property type="component" value="Unassembled WGS sequence"/>
</dbReference>
<protein>
    <submittedName>
        <fullName evidence="1">Uncharacterized protein</fullName>
    </submittedName>
</protein>
<accession>A0A1H2SIF0</accession>
<evidence type="ECO:0000313" key="1">
    <source>
        <dbReference type="EMBL" id="SDW31298.1"/>
    </source>
</evidence>
<evidence type="ECO:0000313" key="2">
    <source>
        <dbReference type="Proteomes" id="UP000198534"/>
    </source>
</evidence>
<reference evidence="1 2" key="1">
    <citation type="submission" date="2016-10" db="EMBL/GenBank/DDBJ databases">
        <authorList>
            <person name="de Groot N.N."/>
        </authorList>
    </citation>
    <scope>NUCLEOTIDE SEQUENCE [LARGE SCALE GENOMIC DNA]</scope>
    <source>
        <strain evidence="1 2">DSM 45610</strain>
    </source>
</reference>
<dbReference type="AlphaFoldDB" id="A0A1H2SIF0"/>
<gene>
    <name evidence="1" type="ORF">SAMN05444487_102226</name>
</gene>
<name>A0A1H2SIF0_9BACL</name>
<dbReference type="EMBL" id="FNNQ01000002">
    <property type="protein sequence ID" value="SDW31298.1"/>
    <property type="molecule type" value="Genomic_DNA"/>
</dbReference>
<keyword evidence="2" id="KW-1185">Reference proteome</keyword>
<proteinExistence type="predicted"/>
<organism evidence="1 2">
    <name type="scientific">Marininema mesophilum</name>
    <dbReference type="NCBI Taxonomy" id="1048340"/>
    <lineage>
        <taxon>Bacteria</taxon>
        <taxon>Bacillati</taxon>
        <taxon>Bacillota</taxon>
        <taxon>Bacilli</taxon>
        <taxon>Bacillales</taxon>
        <taxon>Thermoactinomycetaceae</taxon>
        <taxon>Marininema</taxon>
    </lineage>
</organism>
<sequence>MENEGFGQLNFALLKSILSAFVMKDRPVRFVPPKNKESTSSLKRGTFFSYRTSGSYMNRNWLKI</sequence>